<dbReference type="Gene3D" id="1.20.5.4090">
    <property type="match status" value="1"/>
</dbReference>
<keyword evidence="2" id="KW-0879">Wnt signaling pathway</keyword>
<evidence type="ECO:0000256" key="1">
    <source>
        <dbReference type="ARBA" id="ARBA00008275"/>
    </source>
</evidence>
<accession>A0A9J7GWP2</accession>
<proteinExistence type="inferred from homology"/>
<sequence>MGTPGSGRKRTPVKDRFSAEDEALSSIAREAEARLAAKRAARAEARDIRMRELERQQREEDSERARYSHRSGHHRPYLGVEDTLSLPSLGSHRLDEKSDKQYAEIYTRPSSRNSASATTPLSGNSSRRGSGDTSSLVDPDTSLSELRESLSEVEEKYKKAMVSNAQLDNEKNNLIYQVDTLKDVIEEQEEQMAEFYRENEEKSKELERQKHMCSVLQHKMDELKEGLRQRDELIEKHGLVIIPDSTPNGDVNHEPVVGAITAVSQEAAQVLESAGEGPLDVRLRKLAGEKEELMSQIRKLKLQLEEERQKCSRNDGVSGDLAGLQNGSDLQFIEMQRDANRQISEYKFKLSKAEQDITTLEQSISRLEGQVLRYRTAAENAERIEDELKAEKRKLQRELRTSLDKIEEMEMTNSHLAKRLEKMKANRTALLAQQ</sequence>
<keyword evidence="7" id="KW-1185">Reference proteome</keyword>
<reference evidence="7" key="2">
    <citation type="journal article" date="2020" name="Biotechnol. Bioeng.">
        <title>Chromosome-scale scaffolds for the Chinese hamster reference genome assembly to facilitate the study of the CHO epigenome.</title>
        <authorList>
            <person name="Hilliard W."/>
            <person name="MacDonald M."/>
            <person name="Lee K.H."/>
        </authorList>
    </citation>
    <scope>NUCLEOTIDE SEQUENCE [LARGE SCALE GENOMIC DNA]</scope>
    <source>
        <strain evidence="7">17A/GY</strain>
    </source>
</reference>
<keyword evidence="3 5" id="KW-0175">Coiled coil</keyword>
<dbReference type="PANTHER" id="PTHR19212:SF6">
    <property type="entry name" value="LEUCINE-RICH REPEAT FLIGHTLESS-INTERACTING PROTEIN 2"/>
    <property type="match status" value="1"/>
</dbReference>
<feature type="region of interest" description="Disordered" evidence="6">
    <location>
        <begin position="1"/>
        <end position="22"/>
    </location>
</feature>
<dbReference type="Proteomes" id="UP001108280">
    <property type="component" value="Chromosome 4"/>
</dbReference>
<dbReference type="GeneID" id="100768841"/>
<dbReference type="InterPro" id="IPR019139">
    <property type="entry name" value="LRRFIP1/2"/>
</dbReference>
<dbReference type="RefSeq" id="XP_035299918.1">
    <property type="nucleotide sequence ID" value="XM_035444027.1"/>
</dbReference>
<feature type="region of interest" description="Disordered" evidence="6">
    <location>
        <begin position="36"/>
        <end position="149"/>
    </location>
</feature>
<feature type="compositionally biased region" description="Basic residues" evidence="6">
    <location>
        <begin position="67"/>
        <end position="76"/>
    </location>
</feature>
<reference evidence="8" key="3">
    <citation type="submission" date="2025-08" db="UniProtKB">
        <authorList>
            <consortium name="RefSeq"/>
        </authorList>
    </citation>
    <scope>IDENTIFICATION</scope>
    <source>
        <strain evidence="8">17A/GY</strain>
        <tissue evidence="8">Liver</tissue>
    </source>
</reference>
<dbReference type="GO" id="GO:0006355">
    <property type="term" value="P:regulation of DNA-templated transcription"/>
    <property type="evidence" value="ECO:0007669"/>
    <property type="project" value="InterPro"/>
</dbReference>
<evidence type="ECO:0000256" key="5">
    <source>
        <dbReference type="SAM" id="Coils"/>
    </source>
</evidence>
<dbReference type="GO" id="GO:0016055">
    <property type="term" value="P:Wnt signaling pathway"/>
    <property type="evidence" value="ECO:0007669"/>
    <property type="project" value="UniProtKB-KW"/>
</dbReference>
<evidence type="ECO:0000256" key="3">
    <source>
        <dbReference type="ARBA" id="ARBA00023054"/>
    </source>
</evidence>
<organism evidence="7 8">
    <name type="scientific">Cricetulus griseus</name>
    <name type="common">Chinese hamster</name>
    <name type="synonym">Cricetulus barabensis griseus</name>
    <dbReference type="NCBI Taxonomy" id="10029"/>
    <lineage>
        <taxon>Eukaryota</taxon>
        <taxon>Metazoa</taxon>
        <taxon>Chordata</taxon>
        <taxon>Craniata</taxon>
        <taxon>Vertebrata</taxon>
        <taxon>Euteleostomi</taxon>
        <taxon>Mammalia</taxon>
        <taxon>Eutheria</taxon>
        <taxon>Euarchontoglires</taxon>
        <taxon>Glires</taxon>
        <taxon>Rodentia</taxon>
        <taxon>Myomorpha</taxon>
        <taxon>Muroidea</taxon>
        <taxon>Cricetidae</taxon>
        <taxon>Cricetinae</taxon>
        <taxon>Cricetulus</taxon>
    </lineage>
</organism>
<feature type="compositionally biased region" description="Basic and acidic residues" evidence="6">
    <location>
        <begin position="92"/>
        <end position="102"/>
    </location>
</feature>
<feature type="compositionally biased region" description="Polar residues" evidence="6">
    <location>
        <begin position="108"/>
        <end position="136"/>
    </location>
</feature>
<comment type="similarity">
    <text evidence="1">Belongs to the LRRFIP family.</text>
</comment>
<evidence type="ECO:0000256" key="4">
    <source>
        <dbReference type="ARBA" id="ARBA00040512"/>
    </source>
</evidence>
<feature type="coiled-coil region" evidence="5">
    <location>
        <begin position="283"/>
        <end position="426"/>
    </location>
</feature>
<evidence type="ECO:0000313" key="8">
    <source>
        <dbReference type="RefSeq" id="XP_035299918.1"/>
    </source>
</evidence>
<evidence type="ECO:0000256" key="6">
    <source>
        <dbReference type="SAM" id="MobiDB-lite"/>
    </source>
</evidence>
<evidence type="ECO:0000256" key="2">
    <source>
        <dbReference type="ARBA" id="ARBA00022687"/>
    </source>
</evidence>
<dbReference type="RefSeq" id="XP_035314441.1">
    <property type="nucleotide sequence ID" value="XM_035458550.1"/>
</dbReference>
<dbReference type="PANTHER" id="PTHR19212">
    <property type="entry name" value="LEUCINE RICH REPEAT IN FLII INTERACTING PROTEIN"/>
    <property type="match status" value="1"/>
</dbReference>
<name>A0A9J7GWP2_CRIGR</name>
<dbReference type="FunFam" id="1.20.5.4090:FF:000001">
    <property type="entry name" value="leucine-rich repeat flightless-interacting protein 2 isoform X1"/>
    <property type="match status" value="1"/>
</dbReference>
<protein>
    <recommendedName>
        <fullName evidence="4">Leucine-rich repeat flightless-interacting protein 2</fullName>
    </recommendedName>
</protein>
<dbReference type="Pfam" id="PF09738">
    <property type="entry name" value="LRRFIP"/>
    <property type="match status" value="1"/>
</dbReference>
<gene>
    <name evidence="8" type="primary">Lrrfip2</name>
</gene>
<dbReference type="CTD" id="9209"/>
<dbReference type="AlphaFoldDB" id="A0A9J7GWP2"/>
<reference evidence="7" key="1">
    <citation type="journal article" date="2018" name="Biotechnol. Bioeng.">
        <title>A reference genome of the Chinese hamster based on a hybrid assembly strategy.</title>
        <authorList>
            <person name="Rupp O."/>
            <person name="MacDonald M.L."/>
            <person name="Li S."/>
            <person name="Dhiman H."/>
            <person name="Polson S."/>
            <person name="Griep S."/>
            <person name="Heffner K."/>
            <person name="Hernandez I."/>
            <person name="Brinkrolf K."/>
            <person name="Jadhav V."/>
            <person name="Samoudi M."/>
            <person name="Hao H."/>
            <person name="Kingham B."/>
            <person name="Goesmann A."/>
            <person name="Betenbaugh M.J."/>
            <person name="Lewis N.E."/>
            <person name="Borth N."/>
            <person name="Lee K.H."/>
        </authorList>
    </citation>
    <scope>NUCLEOTIDE SEQUENCE [LARGE SCALE GENOMIC DNA]</scope>
    <source>
        <strain evidence="7">17A/GY</strain>
    </source>
</reference>
<evidence type="ECO:0000313" key="7">
    <source>
        <dbReference type="Proteomes" id="UP001108280"/>
    </source>
</evidence>
<feature type="compositionally biased region" description="Basic and acidic residues" evidence="6">
    <location>
        <begin position="36"/>
        <end position="66"/>
    </location>
</feature>